<sequence length="155" mass="17349">MKYKIISLSIVILAWMSALPTAQADEITCPSSVTIKSAHLDINNLPNDWAVSEKKDALLLLDGVGVYSDNPAKKIQQKPETGIIDGKQHQATWSVNTIYDEGGSWVSCSYNYEEVELVKKINPIMKSCWEIDSKDQFDRLQVTIKCSASELQEIK</sequence>
<keyword evidence="1" id="KW-0732">Signal</keyword>
<dbReference type="RefSeq" id="WP_091346768.1">
    <property type="nucleotide sequence ID" value="NZ_FMAQ01000002.1"/>
</dbReference>
<dbReference type="NCBIfam" id="NF042415">
    <property type="entry name" value="STY0301_fam"/>
    <property type="match status" value="1"/>
</dbReference>
<dbReference type="Proteomes" id="UP000199670">
    <property type="component" value="Unassembled WGS sequence"/>
</dbReference>
<reference evidence="3" key="1">
    <citation type="submission" date="2016-08" db="EMBL/GenBank/DDBJ databases">
        <authorList>
            <person name="Varghese N."/>
            <person name="Submissions Spin"/>
        </authorList>
    </citation>
    <scope>NUCLEOTIDE SEQUENCE [LARGE SCALE GENOMIC DNA]</scope>
    <source>
        <strain evidence="3">R-53248</strain>
    </source>
</reference>
<dbReference type="InterPro" id="IPR049973">
    <property type="entry name" value="STY0301-like"/>
</dbReference>
<dbReference type="EMBL" id="FMAQ01000002">
    <property type="protein sequence ID" value="SCB85536.1"/>
    <property type="molecule type" value="Genomic_DNA"/>
</dbReference>
<dbReference type="AlphaFoldDB" id="A0A1C3ZTC4"/>
<keyword evidence="3" id="KW-1185">Reference proteome</keyword>
<feature type="signal peptide" evidence="1">
    <location>
        <begin position="1"/>
        <end position="24"/>
    </location>
</feature>
<dbReference type="OrthoDB" id="7067338at2"/>
<proteinExistence type="predicted"/>
<organism evidence="2 3">
    <name type="scientific">Gilliamella bombicola</name>
    <dbReference type="NCBI Taxonomy" id="1798182"/>
    <lineage>
        <taxon>Bacteria</taxon>
        <taxon>Pseudomonadati</taxon>
        <taxon>Pseudomonadota</taxon>
        <taxon>Gammaproteobacteria</taxon>
        <taxon>Orbales</taxon>
        <taxon>Orbaceae</taxon>
        <taxon>Gilliamella</taxon>
    </lineage>
</organism>
<feature type="chain" id="PRO_5008688257" evidence="1">
    <location>
        <begin position="25"/>
        <end position="155"/>
    </location>
</feature>
<name>A0A1C3ZTC4_9GAMM</name>
<evidence type="ECO:0000313" key="3">
    <source>
        <dbReference type="Proteomes" id="UP000199670"/>
    </source>
</evidence>
<gene>
    <name evidence="2" type="ORF">GA0061081_10281</name>
</gene>
<accession>A0A1C3ZTC4</accession>
<evidence type="ECO:0000313" key="2">
    <source>
        <dbReference type="EMBL" id="SCB85536.1"/>
    </source>
</evidence>
<evidence type="ECO:0000256" key="1">
    <source>
        <dbReference type="SAM" id="SignalP"/>
    </source>
</evidence>
<protein>
    <submittedName>
        <fullName evidence="2">Uncharacterized protein</fullName>
    </submittedName>
</protein>